<proteinExistence type="predicted"/>
<dbReference type="Proteomes" id="UP001221898">
    <property type="component" value="Unassembled WGS sequence"/>
</dbReference>
<dbReference type="EMBL" id="JAINUG010000034">
    <property type="protein sequence ID" value="KAJ8408606.1"/>
    <property type="molecule type" value="Genomic_DNA"/>
</dbReference>
<dbReference type="AlphaFoldDB" id="A0AAD7SVJ6"/>
<keyword evidence="2" id="KW-1185">Reference proteome</keyword>
<accession>A0AAD7SVJ6</accession>
<evidence type="ECO:0000313" key="2">
    <source>
        <dbReference type="Proteomes" id="UP001221898"/>
    </source>
</evidence>
<comment type="caution">
    <text evidence="1">The sequence shown here is derived from an EMBL/GenBank/DDBJ whole genome shotgun (WGS) entry which is preliminary data.</text>
</comment>
<gene>
    <name evidence="1" type="ORF">AAFF_G00252410</name>
</gene>
<name>A0AAD7SVJ6_9TELE</name>
<reference evidence="1" key="1">
    <citation type="journal article" date="2023" name="Science">
        <title>Genome structures resolve the early diversification of teleost fishes.</title>
        <authorList>
            <person name="Parey E."/>
            <person name="Louis A."/>
            <person name="Montfort J."/>
            <person name="Bouchez O."/>
            <person name="Roques C."/>
            <person name="Iampietro C."/>
            <person name="Lluch J."/>
            <person name="Castinel A."/>
            <person name="Donnadieu C."/>
            <person name="Desvignes T."/>
            <person name="Floi Bucao C."/>
            <person name="Jouanno E."/>
            <person name="Wen M."/>
            <person name="Mejri S."/>
            <person name="Dirks R."/>
            <person name="Jansen H."/>
            <person name="Henkel C."/>
            <person name="Chen W.J."/>
            <person name="Zahm M."/>
            <person name="Cabau C."/>
            <person name="Klopp C."/>
            <person name="Thompson A.W."/>
            <person name="Robinson-Rechavi M."/>
            <person name="Braasch I."/>
            <person name="Lecointre G."/>
            <person name="Bobe J."/>
            <person name="Postlethwait J.H."/>
            <person name="Berthelot C."/>
            <person name="Roest Crollius H."/>
            <person name="Guiguen Y."/>
        </authorList>
    </citation>
    <scope>NUCLEOTIDE SEQUENCE</scope>
    <source>
        <strain evidence="1">NC1722</strain>
    </source>
</reference>
<sequence length="89" mass="9450">MLMHFKVFVKAASFQLIEFYGWGPGGPGGQCITAPGQDTRGRCLAAGDEWAGGAGSAGHRSGAPLMERREAAAADGWLVRRPDGQRRGY</sequence>
<evidence type="ECO:0000313" key="1">
    <source>
        <dbReference type="EMBL" id="KAJ8408606.1"/>
    </source>
</evidence>
<organism evidence="1 2">
    <name type="scientific">Aldrovandia affinis</name>
    <dbReference type="NCBI Taxonomy" id="143900"/>
    <lineage>
        <taxon>Eukaryota</taxon>
        <taxon>Metazoa</taxon>
        <taxon>Chordata</taxon>
        <taxon>Craniata</taxon>
        <taxon>Vertebrata</taxon>
        <taxon>Euteleostomi</taxon>
        <taxon>Actinopterygii</taxon>
        <taxon>Neopterygii</taxon>
        <taxon>Teleostei</taxon>
        <taxon>Notacanthiformes</taxon>
        <taxon>Halosauridae</taxon>
        <taxon>Aldrovandia</taxon>
    </lineage>
</organism>
<protein>
    <submittedName>
        <fullName evidence="1">Uncharacterized protein</fullName>
    </submittedName>
</protein>